<dbReference type="SUPFAM" id="SSF55729">
    <property type="entry name" value="Acyl-CoA N-acyltransferases (Nat)"/>
    <property type="match status" value="1"/>
</dbReference>
<dbReference type="AlphaFoldDB" id="A0A1M5XA67"/>
<sequence>MTDYSSLFISALDGSHERSGFHCGVPALDNYLHKQASQDVKRRISRVFVATTPANPHIIVGYYTLSTLSIELDQLPDRIARKLPRHPIPAALLGRLAVDQQARGHGVGRMLLVNAIQRTLAVSDQIAIYAMIVDAIDEQARSFYEQFGFSLLDSGVHHRLFLPLKSV</sequence>
<dbReference type="STRING" id="658167.SAMN04488135_106254"/>
<dbReference type="InterPro" id="IPR000182">
    <property type="entry name" value="GNAT_dom"/>
</dbReference>
<gene>
    <name evidence="7" type="ORF">SAMN04488135_106254</name>
</gene>
<keyword evidence="1" id="KW-0678">Repressor</keyword>
<keyword evidence="4" id="KW-0012">Acyltransferase</keyword>
<evidence type="ECO:0000259" key="6">
    <source>
        <dbReference type="PROSITE" id="PS51186"/>
    </source>
</evidence>
<dbReference type="InterPro" id="IPR016181">
    <property type="entry name" value="Acyl_CoA_acyltransferase"/>
</dbReference>
<dbReference type="PROSITE" id="PS51186">
    <property type="entry name" value="GNAT"/>
    <property type="match status" value="1"/>
</dbReference>
<dbReference type="OrthoDB" id="9799147at2"/>
<protein>
    <submittedName>
        <fullName evidence="7">Acetyltransferase (GNAT) family protein</fullName>
    </submittedName>
</protein>
<proteinExistence type="predicted"/>
<dbReference type="RefSeq" id="WP_073103758.1">
    <property type="nucleotide sequence ID" value="NZ_FQXE01000006.1"/>
</dbReference>
<dbReference type="Pfam" id="PF13508">
    <property type="entry name" value="Acetyltransf_7"/>
    <property type="match status" value="1"/>
</dbReference>
<evidence type="ECO:0000256" key="2">
    <source>
        <dbReference type="ARBA" id="ARBA00022649"/>
    </source>
</evidence>
<dbReference type="Gene3D" id="3.40.630.30">
    <property type="match status" value="1"/>
</dbReference>
<evidence type="ECO:0000256" key="4">
    <source>
        <dbReference type="ARBA" id="ARBA00023315"/>
    </source>
</evidence>
<evidence type="ECO:0000313" key="8">
    <source>
        <dbReference type="Proteomes" id="UP000184226"/>
    </source>
</evidence>
<dbReference type="PANTHER" id="PTHR36449:SF1">
    <property type="entry name" value="ACETYLTRANSFERASE"/>
    <property type="match status" value="1"/>
</dbReference>
<comment type="catalytic activity">
    <reaction evidence="5">
        <text>glycyl-tRNA(Gly) + acetyl-CoA = N-acetylglycyl-tRNA(Gly) + CoA + H(+)</text>
        <dbReference type="Rhea" id="RHEA:81867"/>
        <dbReference type="Rhea" id="RHEA-COMP:9683"/>
        <dbReference type="Rhea" id="RHEA-COMP:19766"/>
        <dbReference type="ChEBI" id="CHEBI:15378"/>
        <dbReference type="ChEBI" id="CHEBI:57287"/>
        <dbReference type="ChEBI" id="CHEBI:57288"/>
        <dbReference type="ChEBI" id="CHEBI:78522"/>
        <dbReference type="ChEBI" id="CHEBI:232036"/>
    </reaction>
</comment>
<name>A0A1M5XA67_9BURK</name>
<feature type="domain" description="N-acetyltransferase" evidence="6">
    <location>
        <begin position="31"/>
        <end position="165"/>
    </location>
</feature>
<keyword evidence="8" id="KW-1185">Reference proteome</keyword>
<evidence type="ECO:0000256" key="1">
    <source>
        <dbReference type="ARBA" id="ARBA00022491"/>
    </source>
</evidence>
<evidence type="ECO:0000256" key="3">
    <source>
        <dbReference type="ARBA" id="ARBA00022679"/>
    </source>
</evidence>
<dbReference type="PANTHER" id="PTHR36449">
    <property type="entry name" value="ACETYLTRANSFERASE-RELATED"/>
    <property type="match status" value="1"/>
</dbReference>
<dbReference type="EMBL" id="FQXE01000006">
    <property type="protein sequence ID" value="SHH96666.1"/>
    <property type="molecule type" value="Genomic_DNA"/>
</dbReference>
<keyword evidence="2" id="KW-1277">Toxin-antitoxin system</keyword>
<keyword evidence="3 7" id="KW-0808">Transferase</keyword>
<dbReference type="CDD" id="cd04301">
    <property type="entry name" value="NAT_SF"/>
    <property type="match status" value="1"/>
</dbReference>
<evidence type="ECO:0000256" key="5">
    <source>
        <dbReference type="ARBA" id="ARBA00049880"/>
    </source>
</evidence>
<reference evidence="7 8" key="1">
    <citation type="submission" date="2016-11" db="EMBL/GenBank/DDBJ databases">
        <authorList>
            <person name="Jaros S."/>
            <person name="Januszkiewicz K."/>
            <person name="Wedrychowicz H."/>
        </authorList>
    </citation>
    <scope>NUCLEOTIDE SEQUENCE [LARGE SCALE GENOMIC DNA]</scope>
    <source>
        <strain evidence="7 8">CGMCC 1.10190</strain>
    </source>
</reference>
<dbReference type="GO" id="GO:0016747">
    <property type="term" value="F:acyltransferase activity, transferring groups other than amino-acyl groups"/>
    <property type="evidence" value="ECO:0007669"/>
    <property type="project" value="InterPro"/>
</dbReference>
<organism evidence="7 8">
    <name type="scientific">Pollutimonas bauzanensis</name>
    <dbReference type="NCBI Taxonomy" id="658167"/>
    <lineage>
        <taxon>Bacteria</taxon>
        <taxon>Pseudomonadati</taxon>
        <taxon>Pseudomonadota</taxon>
        <taxon>Betaproteobacteria</taxon>
        <taxon>Burkholderiales</taxon>
        <taxon>Alcaligenaceae</taxon>
        <taxon>Pollutimonas</taxon>
    </lineage>
</organism>
<dbReference type="Proteomes" id="UP000184226">
    <property type="component" value="Unassembled WGS sequence"/>
</dbReference>
<evidence type="ECO:0000313" key="7">
    <source>
        <dbReference type="EMBL" id="SHH96666.1"/>
    </source>
</evidence>
<accession>A0A1M5XA67</accession>